<dbReference type="InterPro" id="IPR035979">
    <property type="entry name" value="RBD_domain_sf"/>
</dbReference>
<dbReference type="EMBL" id="JABFAE010000005">
    <property type="protein sequence ID" value="MBA0827736.1"/>
    <property type="molecule type" value="Genomic_DNA"/>
</dbReference>
<dbReference type="GO" id="GO:0003723">
    <property type="term" value="F:RNA binding"/>
    <property type="evidence" value="ECO:0007669"/>
    <property type="project" value="UniProtKB-UniRule"/>
</dbReference>
<feature type="domain" description="RRM" evidence="2">
    <location>
        <begin position="11"/>
        <end position="86"/>
    </location>
</feature>
<keyword evidence="4" id="KW-1185">Reference proteome</keyword>
<accession>A0A7J9J037</accession>
<gene>
    <name evidence="3" type="ORF">Goarm_012489</name>
</gene>
<name>A0A7J9J037_9ROSI</name>
<feature type="non-terminal residue" evidence="3">
    <location>
        <position position="200"/>
    </location>
</feature>
<dbReference type="AlphaFoldDB" id="A0A7J9J037"/>
<organism evidence="3 4">
    <name type="scientific">Gossypium armourianum</name>
    <dbReference type="NCBI Taxonomy" id="34283"/>
    <lineage>
        <taxon>Eukaryota</taxon>
        <taxon>Viridiplantae</taxon>
        <taxon>Streptophyta</taxon>
        <taxon>Embryophyta</taxon>
        <taxon>Tracheophyta</taxon>
        <taxon>Spermatophyta</taxon>
        <taxon>Magnoliopsida</taxon>
        <taxon>eudicotyledons</taxon>
        <taxon>Gunneridae</taxon>
        <taxon>Pentapetalae</taxon>
        <taxon>rosids</taxon>
        <taxon>malvids</taxon>
        <taxon>Malvales</taxon>
        <taxon>Malvaceae</taxon>
        <taxon>Malvoideae</taxon>
        <taxon>Gossypium</taxon>
    </lineage>
</organism>
<comment type="caution">
    <text evidence="3">The sequence shown here is derived from an EMBL/GenBank/DDBJ whole genome shotgun (WGS) entry which is preliminary data.</text>
</comment>
<dbReference type="InterPro" id="IPR000504">
    <property type="entry name" value="RRM_dom"/>
</dbReference>
<dbReference type="SUPFAM" id="SSF54928">
    <property type="entry name" value="RNA-binding domain, RBD"/>
    <property type="match status" value="1"/>
</dbReference>
<reference evidence="3 4" key="1">
    <citation type="journal article" date="2019" name="Genome Biol. Evol.">
        <title>Insights into the evolution of the New World diploid cottons (Gossypium, subgenus Houzingenia) based on genome sequencing.</title>
        <authorList>
            <person name="Grover C.E."/>
            <person name="Arick M.A. 2nd"/>
            <person name="Thrash A."/>
            <person name="Conover J.L."/>
            <person name="Sanders W.S."/>
            <person name="Peterson D.G."/>
            <person name="Frelichowski J.E."/>
            <person name="Scheffler J.A."/>
            <person name="Scheffler B.E."/>
            <person name="Wendel J.F."/>
        </authorList>
    </citation>
    <scope>NUCLEOTIDE SEQUENCE [LARGE SCALE GENOMIC DNA]</scope>
    <source>
        <strain evidence="3">6</strain>
        <tissue evidence="3">Leaf</tissue>
    </source>
</reference>
<dbReference type="InterPro" id="IPR012677">
    <property type="entry name" value="Nucleotide-bd_a/b_plait_sf"/>
</dbReference>
<dbReference type="Gene3D" id="3.30.70.330">
    <property type="match status" value="1"/>
</dbReference>
<evidence type="ECO:0000313" key="3">
    <source>
        <dbReference type="EMBL" id="MBA0827736.1"/>
    </source>
</evidence>
<evidence type="ECO:0000256" key="1">
    <source>
        <dbReference type="PROSITE-ProRule" id="PRU00176"/>
    </source>
</evidence>
<dbReference type="CDD" id="cd00590">
    <property type="entry name" value="RRM_SF"/>
    <property type="match status" value="1"/>
</dbReference>
<keyword evidence="1" id="KW-0694">RNA-binding</keyword>
<proteinExistence type="predicted"/>
<dbReference type="PROSITE" id="PS50102">
    <property type="entry name" value="RRM"/>
    <property type="match status" value="1"/>
</dbReference>
<dbReference type="Proteomes" id="UP000593575">
    <property type="component" value="Unassembled WGS sequence"/>
</dbReference>
<protein>
    <recommendedName>
        <fullName evidence="2">RRM domain-containing protein</fullName>
    </recommendedName>
</protein>
<sequence>MGDRKVKDNPRTVFVYNIPDSMHWKGLWALFRFHGNVLDAFIPAKRSMKGKKFGFVRFAKLVDAQREISSLDGLSERIARIGLGELTVKKIQGRYFLIKVPDDELLEILKQKDWVYLKEFFINIEPWSDKFKATKRAAWIEVSGVPLHYWNYQMFKRVAGLWREIIAMEDNLTMLNNFEKMDILILIKQAYKLEEVIMLE</sequence>
<evidence type="ECO:0000259" key="2">
    <source>
        <dbReference type="PROSITE" id="PS50102"/>
    </source>
</evidence>
<dbReference type="Pfam" id="PF00076">
    <property type="entry name" value="RRM_1"/>
    <property type="match status" value="1"/>
</dbReference>
<evidence type="ECO:0000313" key="4">
    <source>
        <dbReference type="Proteomes" id="UP000593575"/>
    </source>
</evidence>
<dbReference type="SMART" id="SM00360">
    <property type="entry name" value="RRM"/>
    <property type="match status" value="1"/>
</dbReference>